<reference evidence="11 12" key="1">
    <citation type="submission" date="2013-09" db="EMBL/GenBank/DDBJ databases">
        <authorList>
            <person name="Zeng Z."/>
            <person name="Chen C."/>
        </authorList>
    </citation>
    <scope>NUCLEOTIDE SEQUENCE [LARGE SCALE GENOMIC DNA]</scope>
    <source>
        <strain evidence="11 12">GH29-5</strain>
    </source>
</reference>
<comment type="catalytic activity">
    <reaction evidence="8 10">
        <text>IMP + L-aspartate + GTP = N(6)-(1,2-dicarboxyethyl)-AMP + GDP + phosphate + 2 H(+)</text>
        <dbReference type="Rhea" id="RHEA:15753"/>
        <dbReference type="ChEBI" id="CHEBI:15378"/>
        <dbReference type="ChEBI" id="CHEBI:29991"/>
        <dbReference type="ChEBI" id="CHEBI:37565"/>
        <dbReference type="ChEBI" id="CHEBI:43474"/>
        <dbReference type="ChEBI" id="CHEBI:57567"/>
        <dbReference type="ChEBI" id="CHEBI:58053"/>
        <dbReference type="ChEBI" id="CHEBI:58189"/>
        <dbReference type="EC" id="6.3.4.4"/>
    </reaction>
</comment>
<dbReference type="InterPro" id="IPR033128">
    <property type="entry name" value="Adenylosuccin_syn_Lys_AS"/>
</dbReference>
<evidence type="ECO:0000256" key="6">
    <source>
        <dbReference type="ARBA" id="ARBA00022842"/>
    </source>
</evidence>
<comment type="pathway">
    <text evidence="8 10">Purine metabolism; AMP biosynthesis via de novo pathway; AMP from IMP: step 1/2.</text>
</comment>
<dbReference type="NCBIfam" id="TIGR00184">
    <property type="entry name" value="purA"/>
    <property type="match status" value="1"/>
</dbReference>
<dbReference type="InterPro" id="IPR027417">
    <property type="entry name" value="P-loop_NTPase"/>
</dbReference>
<accession>A0A0A2MBN8</accession>
<feature type="binding site" evidence="8">
    <location>
        <position position="143"/>
    </location>
    <ligand>
        <name>IMP</name>
        <dbReference type="ChEBI" id="CHEBI:58053"/>
        <note>ligand shared between dimeric partners</note>
    </ligand>
</feature>
<organism evidence="11 12">
    <name type="scientific">Flavobacterium suncheonense GH29-5 = DSM 17707</name>
    <dbReference type="NCBI Taxonomy" id="1121899"/>
    <lineage>
        <taxon>Bacteria</taxon>
        <taxon>Pseudomonadati</taxon>
        <taxon>Bacteroidota</taxon>
        <taxon>Flavobacteriia</taxon>
        <taxon>Flavobacteriales</taxon>
        <taxon>Flavobacteriaceae</taxon>
        <taxon>Flavobacterium</taxon>
    </lineage>
</organism>
<sequence>MTVDLLLGLQWGDEGKGKIVDVLTSKYDIIARFQGGPNAGHTLEFDGIKHVLRTIPSGIFHKNSINIIGNGVVIDPVVFQKELEGLEKFNMDLKSKLLISRKAHLILPTHRLLDAASEASKGKAKIGSTLKGIGPTYMDKTGRNGIRVGDIELTDFKERYRNLADKHEAMIAFYDIDLQYNLKEMEDEFFAAVEVLKTLKFIDSEEYLNNALKEGKSILAEGAQGSLLDIDFGTYPFVTSSNTTAAGACTGLGIAPNRVKEVFGIFKAYTTRVGSGPFPTELFDETGQTIARVGNEFGSVTGRARRCGWLDLVALKYAVQVNGVTELYMMKGDVLSGFDTLKVCTGYNYKGQIINHLPYNIEEENVTPVYVEKKGWKADLTGMTKYEELPVEMKEYVEFIESEVGVPIRIVSVGPDRTQTIVK</sequence>
<dbReference type="GO" id="GO:0000287">
    <property type="term" value="F:magnesium ion binding"/>
    <property type="evidence" value="ECO:0007669"/>
    <property type="project" value="UniProtKB-UniRule"/>
</dbReference>
<dbReference type="EMBL" id="JRLW01000003">
    <property type="protein sequence ID" value="KGO90102.1"/>
    <property type="molecule type" value="Genomic_DNA"/>
</dbReference>
<keyword evidence="8" id="KW-0963">Cytoplasm</keyword>
<feature type="binding site" evidence="8">
    <location>
        <begin position="40"/>
        <end position="42"/>
    </location>
    <ligand>
        <name>GTP</name>
        <dbReference type="ChEBI" id="CHEBI:37565"/>
    </ligand>
</feature>
<dbReference type="HAMAP" id="MF_00011">
    <property type="entry name" value="Adenylosucc_synth"/>
    <property type="match status" value="1"/>
</dbReference>
<name>A0A0A2MBN8_9FLAO</name>
<keyword evidence="6 8" id="KW-0460">Magnesium</keyword>
<comment type="subunit">
    <text evidence="1 8">Homodimer.</text>
</comment>
<evidence type="ECO:0000256" key="5">
    <source>
        <dbReference type="ARBA" id="ARBA00022755"/>
    </source>
</evidence>
<dbReference type="PROSITE" id="PS00513">
    <property type="entry name" value="ADENYLOSUCCIN_SYN_2"/>
    <property type="match status" value="1"/>
</dbReference>
<dbReference type="InterPro" id="IPR042111">
    <property type="entry name" value="Adenylosuccinate_synth_dom3"/>
</dbReference>
<proteinExistence type="inferred from homology"/>
<dbReference type="Gene3D" id="3.90.170.10">
    <property type="entry name" value="Adenylosuccinate Synthetase, subunit A, domain 3"/>
    <property type="match status" value="1"/>
</dbReference>
<keyword evidence="3 8" id="KW-0479">Metal-binding</keyword>
<dbReference type="GO" id="GO:0044208">
    <property type="term" value="P:'de novo' AMP biosynthetic process"/>
    <property type="evidence" value="ECO:0007669"/>
    <property type="project" value="UniProtKB-UniRule"/>
</dbReference>
<evidence type="ECO:0000256" key="9">
    <source>
        <dbReference type="PROSITE-ProRule" id="PRU10134"/>
    </source>
</evidence>
<comment type="subcellular location">
    <subcellularLocation>
        <location evidence="8">Cytoplasm</location>
    </subcellularLocation>
</comment>
<evidence type="ECO:0000256" key="8">
    <source>
        <dbReference type="HAMAP-Rule" id="MF_00011"/>
    </source>
</evidence>
<dbReference type="PANTHER" id="PTHR11846:SF0">
    <property type="entry name" value="ADENYLOSUCCINATE SYNTHETASE"/>
    <property type="match status" value="1"/>
</dbReference>
<feature type="binding site" evidence="8">
    <location>
        <begin position="331"/>
        <end position="333"/>
    </location>
    <ligand>
        <name>GTP</name>
        <dbReference type="ChEBI" id="CHEBI:37565"/>
    </ligand>
</feature>
<evidence type="ECO:0000256" key="2">
    <source>
        <dbReference type="ARBA" id="ARBA00022598"/>
    </source>
</evidence>
<dbReference type="GO" id="GO:0005737">
    <property type="term" value="C:cytoplasm"/>
    <property type="evidence" value="ECO:0007669"/>
    <property type="project" value="UniProtKB-SubCell"/>
</dbReference>
<evidence type="ECO:0000256" key="4">
    <source>
        <dbReference type="ARBA" id="ARBA00022741"/>
    </source>
</evidence>
<feature type="binding site" description="in other chain" evidence="8">
    <location>
        <position position="224"/>
    </location>
    <ligand>
        <name>IMP</name>
        <dbReference type="ChEBI" id="CHEBI:58053"/>
        <note>ligand shared between dimeric partners</note>
    </ligand>
</feature>
<dbReference type="Gene3D" id="1.10.300.10">
    <property type="entry name" value="Adenylosuccinate Synthetase, subunit A, domain 2"/>
    <property type="match status" value="1"/>
</dbReference>
<evidence type="ECO:0000256" key="1">
    <source>
        <dbReference type="ARBA" id="ARBA00011738"/>
    </source>
</evidence>
<dbReference type="RefSeq" id="WP_026981085.1">
    <property type="nucleotide sequence ID" value="NZ_JRLW01000003.1"/>
</dbReference>
<dbReference type="FunFam" id="3.90.170.10:FF:000001">
    <property type="entry name" value="Adenylosuccinate synthetase"/>
    <property type="match status" value="1"/>
</dbReference>
<dbReference type="Gene3D" id="3.40.440.10">
    <property type="entry name" value="Adenylosuccinate Synthetase, subunit A, domain 1"/>
    <property type="match status" value="1"/>
</dbReference>
<dbReference type="InterPro" id="IPR018220">
    <property type="entry name" value="Adenylosuccin_syn_GTP-bd"/>
</dbReference>
<protein>
    <recommendedName>
        <fullName evidence="8 10">Adenylosuccinate synthetase</fullName>
        <shortName evidence="8">AMPSase</shortName>
        <shortName evidence="8">AdSS</shortName>
        <ecNumber evidence="8 10">6.3.4.4</ecNumber>
    </recommendedName>
    <alternativeName>
        <fullName evidence="8">IMP--aspartate ligase</fullName>
    </alternativeName>
</protein>
<evidence type="ECO:0000256" key="7">
    <source>
        <dbReference type="ARBA" id="ARBA00023134"/>
    </source>
</evidence>
<dbReference type="InterPro" id="IPR042109">
    <property type="entry name" value="Adenylosuccinate_synth_dom1"/>
</dbReference>
<keyword evidence="4 8" id="KW-0547">Nucleotide-binding</keyword>
<dbReference type="Pfam" id="PF00709">
    <property type="entry name" value="Adenylsucc_synt"/>
    <property type="match status" value="1"/>
</dbReference>
<comment type="cofactor">
    <cofactor evidence="8">
        <name>Mg(2+)</name>
        <dbReference type="ChEBI" id="CHEBI:18420"/>
    </cofactor>
    <text evidence="8">Binds 1 Mg(2+) ion per subunit.</text>
</comment>
<dbReference type="eggNOG" id="COG0104">
    <property type="taxonomic scope" value="Bacteria"/>
</dbReference>
<dbReference type="CDD" id="cd03108">
    <property type="entry name" value="AdSS"/>
    <property type="match status" value="1"/>
</dbReference>
<feature type="binding site" description="in other chain" evidence="8">
    <location>
        <position position="129"/>
    </location>
    <ligand>
        <name>IMP</name>
        <dbReference type="ChEBI" id="CHEBI:58053"/>
        <note>ligand shared between dimeric partners</note>
    </ligand>
</feature>
<comment type="function">
    <text evidence="8">Plays an important role in the de novo pathway of purine nucleotide biosynthesis. Catalyzes the first committed step in the biosynthesis of AMP from IMP.</text>
</comment>
<feature type="binding site" evidence="8">
    <location>
        <position position="305"/>
    </location>
    <ligand>
        <name>GTP</name>
        <dbReference type="ChEBI" id="CHEBI:37565"/>
    </ligand>
</feature>
<feature type="binding site" description="in other chain" evidence="8">
    <location>
        <begin position="38"/>
        <end position="41"/>
    </location>
    <ligand>
        <name>IMP</name>
        <dbReference type="ChEBI" id="CHEBI:58053"/>
        <note>ligand shared between dimeric partners</note>
    </ligand>
</feature>
<keyword evidence="7 8" id="KW-0342">GTP-binding</keyword>
<comment type="caution">
    <text evidence="11">The sequence shown here is derived from an EMBL/GenBank/DDBJ whole genome shotgun (WGS) entry which is preliminary data.</text>
</comment>
<evidence type="ECO:0000313" key="11">
    <source>
        <dbReference type="EMBL" id="KGO90102.1"/>
    </source>
</evidence>
<dbReference type="PROSITE" id="PS01266">
    <property type="entry name" value="ADENYLOSUCCIN_SYN_1"/>
    <property type="match status" value="1"/>
</dbReference>
<dbReference type="FunFam" id="1.10.300.10:FF:000001">
    <property type="entry name" value="Adenylosuccinate synthetase"/>
    <property type="match status" value="1"/>
</dbReference>
<comment type="similarity">
    <text evidence="8 10">Belongs to the adenylosuccinate synthetase family.</text>
</comment>
<dbReference type="NCBIfam" id="NF002223">
    <property type="entry name" value="PRK01117.1"/>
    <property type="match status" value="1"/>
</dbReference>
<dbReference type="PANTHER" id="PTHR11846">
    <property type="entry name" value="ADENYLOSUCCINATE SYNTHETASE"/>
    <property type="match status" value="1"/>
</dbReference>
<feature type="active site" description="Proton donor" evidence="8">
    <location>
        <position position="41"/>
    </location>
</feature>
<feature type="binding site" description="in other chain" evidence="8">
    <location>
        <position position="303"/>
    </location>
    <ligand>
        <name>IMP</name>
        <dbReference type="ChEBI" id="CHEBI:58053"/>
        <note>ligand shared between dimeric partners</note>
    </ligand>
</feature>
<evidence type="ECO:0000256" key="3">
    <source>
        <dbReference type="ARBA" id="ARBA00022723"/>
    </source>
</evidence>
<dbReference type="SUPFAM" id="SSF52540">
    <property type="entry name" value="P-loop containing nucleoside triphosphate hydrolases"/>
    <property type="match status" value="1"/>
</dbReference>
<feature type="binding site" evidence="8">
    <location>
        <begin position="412"/>
        <end position="414"/>
    </location>
    <ligand>
        <name>GTP</name>
        <dbReference type="ChEBI" id="CHEBI:37565"/>
    </ligand>
</feature>
<dbReference type="GO" id="GO:0005525">
    <property type="term" value="F:GTP binding"/>
    <property type="evidence" value="ECO:0007669"/>
    <property type="project" value="UniProtKB-UniRule"/>
</dbReference>
<feature type="binding site" description="in other chain" evidence="8">
    <location>
        <position position="239"/>
    </location>
    <ligand>
        <name>IMP</name>
        <dbReference type="ChEBI" id="CHEBI:58053"/>
        <note>ligand shared between dimeric partners</note>
    </ligand>
</feature>
<evidence type="ECO:0000313" key="12">
    <source>
        <dbReference type="Proteomes" id="UP000030121"/>
    </source>
</evidence>
<dbReference type="AlphaFoldDB" id="A0A0A2MBN8"/>
<dbReference type="OrthoDB" id="9807553at2"/>
<evidence type="ECO:0000256" key="10">
    <source>
        <dbReference type="RuleBase" id="RU000520"/>
    </source>
</evidence>
<dbReference type="InterPro" id="IPR001114">
    <property type="entry name" value="Adenylosuccinate_synthetase"/>
</dbReference>
<feature type="active site" evidence="9">
    <location>
        <position position="140"/>
    </location>
</feature>
<dbReference type="EC" id="6.3.4.4" evidence="8 10"/>
<keyword evidence="12" id="KW-1185">Reference proteome</keyword>
<dbReference type="GO" id="GO:0004019">
    <property type="term" value="F:adenylosuccinate synthase activity"/>
    <property type="evidence" value="ECO:0007669"/>
    <property type="project" value="UniProtKB-UniRule"/>
</dbReference>
<feature type="binding site" evidence="8">
    <location>
        <position position="13"/>
    </location>
    <ligand>
        <name>Mg(2+)</name>
        <dbReference type="ChEBI" id="CHEBI:18420"/>
    </ligand>
</feature>
<keyword evidence="5 8" id="KW-0658">Purine biosynthesis</keyword>
<dbReference type="UniPathway" id="UPA00075">
    <property type="reaction ID" value="UER00335"/>
</dbReference>
<keyword evidence="2 8" id="KW-0436">Ligase</keyword>
<feature type="binding site" evidence="8">
    <location>
        <position position="40"/>
    </location>
    <ligand>
        <name>Mg(2+)</name>
        <dbReference type="ChEBI" id="CHEBI:18420"/>
    </ligand>
</feature>
<feature type="binding site" evidence="8">
    <location>
        <begin position="299"/>
        <end position="305"/>
    </location>
    <ligand>
        <name>substrate</name>
    </ligand>
</feature>
<gene>
    <name evidence="8" type="primary">purA</name>
    <name evidence="11" type="ORF">Q764_03270</name>
</gene>
<feature type="active site" description="Proton acceptor" evidence="8">
    <location>
        <position position="13"/>
    </location>
</feature>
<dbReference type="STRING" id="1121899.GCA_000430025_00039"/>
<feature type="binding site" evidence="8">
    <location>
        <begin position="12"/>
        <end position="18"/>
    </location>
    <ligand>
        <name>GTP</name>
        <dbReference type="ChEBI" id="CHEBI:37565"/>
    </ligand>
</feature>
<dbReference type="SMART" id="SM00788">
    <property type="entry name" value="Adenylsucc_synt"/>
    <property type="match status" value="1"/>
</dbReference>
<dbReference type="Proteomes" id="UP000030121">
    <property type="component" value="Unassembled WGS sequence"/>
</dbReference>
<dbReference type="GO" id="GO:0046040">
    <property type="term" value="P:IMP metabolic process"/>
    <property type="evidence" value="ECO:0007669"/>
    <property type="project" value="TreeGrafter"/>
</dbReference>
<dbReference type="InterPro" id="IPR042110">
    <property type="entry name" value="Adenylosuccinate_synth_dom2"/>
</dbReference>
<feature type="binding site" description="in other chain" evidence="8">
    <location>
        <begin position="13"/>
        <end position="16"/>
    </location>
    <ligand>
        <name>IMP</name>
        <dbReference type="ChEBI" id="CHEBI:58053"/>
        <note>ligand shared between dimeric partners</note>
    </ligand>
</feature>